<organism evidence="1 2">
    <name type="scientific">Anabaenopsis circularis NIES-21</name>
    <dbReference type="NCBI Taxonomy" id="1085406"/>
    <lineage>
        <taxon>Bacteria</taxon>
        <taxon>Bacillati</taxon>
        <taxon>Cyanobacteriota</taxon>
        <taxon>Cyanophyceae</taxon>
        <taxon>Nostocales</taxon>
        <taxon>Nodulariaceae</taxon>
        <taxon>Anabaenopsis</taxon>
    </lineage>
</organism>
<evidence type="ECO:0000313" key="2">
    <source>
        <dbReference type="Proteomes" id="UP000218287"/>
    </source>
</evidence>
<keyword evidence="1" id="KW-0614">Plasmid</keyword>
<accession>A0A1Z4GRM6</accession>
<reference evidence="1 2" key="1">
    <citation type="submission" date="2017-06" db="EMBL/GenBank/DDBJ databases">
        <title>Genome sequencing of cyanobaciteial culture collection at National Institute for Environmental Studies (NIES).</title>
        <authorList>
            <person name="Hirose Y."/>
            <person name="Shimura Y."/>
            <person name="Fujisawa T."/>
            <person name="Nakamura Y."/>
            <person name="Kawachi M."/>
        </authorList>
    </citation>
    <scope>NUCLEOTIDE SEQUENCE [LARGE SCALE GENOMIC DNA]</scope>
    <source>
        <strain evidence="1 2">NIES-21</strain>
        <plasmid evidence="2">Plasmid2 dna</plasmid>
    </source>
</reference>
<geneLocation type="plasmid" evidence="2">
    <name>Plasmid2 dna</name>
</geneLocation>
<evidence type="ECO:0000313" key="1">
    <source>
        <dbReference type="EMBL" id="BAY20155.1"/>
    </source>
</evidence>
<sequence length="61" mass="7071">MMIPTQMNASQHLFLPQNTLDLDLDPDELQIIDDYCQQTGRTYSEVIQQLVQQFLALQEST</sequence>
<protein>
    <recommendedName>
        <fullName evidence="3">CopG domain protein DNA-binding domain protein</fullName>
    </recommendedName>
</protein>
<dbReference type="EMBL" id="AP018176">
    <property type="protein sequence ID" value="BAY20155.1"/>
    <property type="molecule type" value="Genomic_DNA"/>
</dbReference>
<name>A0A1Z4GRM6_9CYAN</name>
<proteinExistence type="predicted"/>
<keyword evidence="2" id="KW-1185">Reference proteome</keyword>
<evidence type="ECO:0008006" key="3">
    <source>
        <dbReference type="Google" id="ProtNLM"/>
    </source>
</evidence>
<dbReference type="Proteomes" id="UP000218287">
    <property type="component" value="Plasmid Plasmid2 dna"/>
</dbReference>
<dbReference type="AlphaFoldDB" id="A0A1Z4GRM6"/>
<gene>
    <name evidence="1" type="ORF">NIES21_60250</name>
</gene>